<dbReference type="GeneID" id="54347500"/>
<organism evidence="1 2">
    <name type="scientific">Didymella exigua CBS 183.55</name>
    <dbReference type="NCBI Taxonomy" id="1150837"/>
    <lineage>
        <taxon>Eukaryota</taxon>
        <taxon>Fungi</taxon>
        <taxon>Dikarya</taxon>
        <taxon>Ascomycota</taxon>
        <taxon>Pezizomycotina</taxon>
        <taxon>Dothideomycetes</taxon>
        <taxon>Pleosporomycetidae</taxon>
        <taxon>Pleosporales</taxon>
        <taxon>Pleosporineae</taxon>
        <taxon>Didymellaceae</taxon>
        <taxon>Didymella</taxon>
    </lineage>
</organism>
<dbReference type="SUPFAM" id="SSF56601">
    <property type="entry name" value="beta-lactamase/transpeptidase-like"/>
    <property type="match status" value="1"/>
</dbReference>
<sequence length="211" mass="23858">MSFVIIALVIEACWNGRLDDFLQETLFGPLELHSTSTGLGPNCTAASERWTVDQHGTRRPVQVPDYTATGSEAAGLGAYTTAEDLDTFFSSVIDASHDIESVLQDCERLALYREQMGRRCIVLYPTWSGNDAERSSHRFFVAKWPAISYRALHYLPRRTGQYIGIRKMVKINDSDKRLILSHSISRGHLLELGFLTSYKWAEAQTGEHIFR</sequence>
<proteinExistence type="predicted"/>
<dbReference type="Proteomes" id="UP000800082">
    <property type="component" value="Unassembled WGS sequence"/>
</dbReference>
<accession>A0A6A5RS65</accession>
<dbReference type="InterPro" id="IPR012338">
    <property type="entry name" value="Beta-lactam/transpept-like"/>
</dbReference>
<reference evidence="1" key="1">
    <citation type="journal article" date="2020" name="Stud. Mycol.">
        <title>101 Dothideomycetes genomes: a test case for predicting lifestyles and emergence of pathogens.</title>
        <authorList>
            <person name="Haridas S."/>
            <person name="Albert R."/>
            <person name="Binder M."/>
            <person name="Bloem J."/>
            <person name="Labutti K."/>
            <person name="Salamov A."/>
            <person name="Andreopoulos B."/>
            <person name="Baker S."/>
            <person name="Barry K."/>
            <person name="Bills G."/>
            <person name="Bluhm B."/>
            <person name="Cannon C."/>
            <person name="Castanera R."/>
            <person name="Culley D."/>
            <person name="Daum C."/>
            <person name="Ezra D."/>
            <person name="Gonzalez J."/>
            <person name="Henrissat B."/>
            <person name="Kuo A."/>
            <person name="Liang C."/>
            <person name="Lipzen A."/>
            <person name="Lutzoni F."/>
            <person name="Magnuson J."/>
            <person name="Mondo S."/>
            <person name="Nolan M."/>
            <person name="Ohm R."/>
            <person name="Pangilinan J."/>
            <person name="Park H.-J."/>
            <person name="Ramirez L."/>
            <person name="Alfaro M."/>
            <person name="Sun H."/>
            <person name="Tritt A."/>
            <person name="Yoshinaga Y."/>
            <person name="Zwiers L.-H."/>
            <person name="Turgeon B."/>
            <person name="Goodwin S."/>
            <person name="Spatafora J."/>
            <person name="Crous P."/>
            <person name="Grigoriev I."/>
        </authorList>
    </citation>
    <scope>NUCLEOTIDE SEQUENCE</scope>
    <source>
        <strain evidence="1">CBS 183.55</strain>
    </source>
</reference>
<name>A0A6A5RS65_9PLEO</name>
<dbReference type="AlphaFoldDB" id="A0A6A5RS65"/>
<evidence type="ECO:0000313" key="1">
    <source>
        <dbReference type="EMBL" id="KAF1929914.1"/>
    </source>
</evidence>
<evidence type="ECO:0000313" key="2">
    <source>
        <dbReference type="Proteomes" id="UP000800082"/>
    </source>
</evidence>
<keyword evidence="2" id="KW-1185">Reference proteome</keyword>
<dbReference type="OrthoDB" id="5946976at2759"/>
<protein>
    <submittedName>
        <fullName evidence="1">Uncharacterized protein</fullName>
    </submittedName>
</protein>
<gene>
    <name evidence="1" type="ORF">M421DRAFT_380667</name>
</gene>
<dbReference type="EMBL" id="ML978964">
    <property type="protein sequence ID" value="KAF1929914.1"/>
    <property type="molecule type" value="Genomic_DNA"/>
</dbReference>
<dbReference type="Gene3D" id="3.40.710.10">
    <property type="entry name" value="DD-peptidase/beta-lactamase superfamily"/>
    <property type="match status" value="1"/>
</dbReference>
<dbReference type="RefSeq" id="XP_033450162.1">
    <property type="nucleotide sequence ID" value="XM_033589851.1"/>
</dbReference>